<dbReference type="Proteomes" id="UP000469952">
    <property type="component" value="Unassembled WGS sequence"/>
</dbReference>
<dbReference type="GeneID" id="29577677"/>
<dbReference type="PANTHER" id="PTHR43479">
    <property type="entry name" value="ACREF/ENVCD OPERON REPRESSOR-RELATED"/>
    <property type="match status" value="1"/>
</dbReference>
<dbReference type="EMBL" id="WIPA01000003">
    <property type="protein sequence ID" value="MQR26243.1"/>
    <property type="molecule type" value="Genomic_DNA"/>
</dbReference>
<evidence type="ECO:0000313" key="3">
    <source>
        <dbReference type="Proteomes" id="UP000469952"/>
    </source>
</evidence>
<dbReference type="SUPFAM" id="SSF46689">
    <property type="entry name" value="Homeodomain-like"/>
    <property type="match status" value="1"/>
</dbReference>
<organism evidence="2 3">
    <name type="scientific">Leuconostoc mesenteroides</name>
    <dbReference type="NCBI Taxonomy" id="1245"/>
    <lineage>
        <taxon>Bacteria</taxon>
        <taxon>Bacillati</taxon>
        <taxon>Bacillota</taxon>
        <taxon>Bacilli</taxon>
        <taxon>Lactobacillales</taxon>
        <taxon>Lactobacillaceae</taxon>
        <taxon>Leuconostoc</taxon>
    </lineage>
</organism>
<dbReference type="InterPro" id="IPR001647">
    <property type="entry name" value="HTH_TetR"/>
</dbReference>
<dbReference type="Gene3D" id="1.10.357.10">
    <property type="entry name" value="Tetracycline Repressor, domain 2"/>
    <property type="match status" value="1"/>
</dbReference>
<comment type="caution">
    <text evidence="2">The sequence shown here is derived from an EMBL/GenBank/DDBJ whole genome shotgun (WGS) entry which is preliminary data.</text>
</comment>
<sequence length="182" mass="21826">MNNRMSLQTREWVRSAFLELLDEVEDIKSITISDISKRSGISRRTFYRYYASKEDILTEYIDILIEQYGNDLRSKKLANFKEFIVYFFNYWGQYDHELFILQKNGLFTYVLSEFNKMIPELYATISAPWHIQKEVNSREIIYTTRYGVGGLWNVYGEWLEFDREKIEITEVAKILIQSFNSL</sequence>
<protein>
    <submittedName>
        <fullName evidence="2">TetR family transcriptional regulator</fullName>
    </submittedName>
</protein>
<accession>A0A222YD52</accession>
<dbReference type="GO" id="GO:0003677">
    <property type="term" value="F:DNA binding"/>
    <property type="evidence" value="ECO:0007669"/>
    <property type="project" value="UniProtKB-UniRule"/>
</dbReference>
<keyword evidence="1" id="KW-0238">DNA-binding</keyword>
<dbReference type="Pfam" id="PF00440">
    <property type="entry name" value="TetR_N"/>
    <property type="match status" value="1"/>
</dbReference>
<dbReference type="PROSITE" id="PS50977">
    <property type="entry name" value="HTH_TETR_2"/>
    <property type="match status" value="1"/>
</dbReference>
<dbReference type="AlphaFoldDB" id="A0A222YD52"/>
<reference evidence="2 3" key="1">
    <citation type="submission" date="2019-10" db="EMBL/GenBank/DDBJ databases">
        <title>WGS of Leuconostoc mesenteroides.</title>
        <authorList>
            <person name="Melo Bolivar J."/>
            <person name="Marino-Ramirez L."/>
            <person name="Villamil Diaz L.M."/>
        </authorList>
    </citation>
    <scope>NUCLEOTIDE SEQUENCE [LARGE SCALE GENOMIC DNA]</scope>
    <source>
        <strain evidence="2 3">M11</strain>
    </source>
</reference>
<evidence type="ECO:0000313" key="2">
    <source>
        <dbReference type="EMBL" id="MQR26243.1"/>
    </source>
</evidence>
<evidence type="ECO:0000256" key="1">
    <source>
        <dbReference type="ARBA" id="ARBA00023125"/>
    </source>
</evidence>
<dbReference type="STRING" id="1245.ARA02_02010"/>
<dbReference type="PANTHER" id="PTHR43479:SF11">
    <property type="entry name" value="ACREF_ENVCD OPERON REPRESSOR-RELATED"/>
    <property type="match status" value="1"/>
</dbReference>
<dbReference type="InterPro" id="IPR009057">
    <property type="entry name" value="Homeodomain-like_sf"/>
</dbReference>
<dbReference type="RefSeq" id="WP_011679274.1">
    <property type="nucleotide sequence ID" value="NZ_AP017936.1"/>
</dbReference>
<proteinExistence type="predicted"/>
<dbReference type="InterPro" id="IPR050624">
    <property type="entry name" value="HTH-type_Tx_Regulator"/>
</dbReference>
<dbReference type="OrthoDB" id="9810250at2"/>
<name>A0A222YD52_LEUME</name>
<gene>
    <name evidence="2" type="ORF">GFV13_02890</name>
</gene>